<dbReference type="GO" id="GO:0016567">
    <property type="term" value="P:protein ubiquitination"/>
    <property type="evidence" value="ECO:0007669"/>
    <property type="project" value="UniProtKB-UniPathway"/>
</dbReference>
<feature type="chain" id="PRO_5003795991" description="RING-type E3 ubiquitin transferase" evidence="16">
    <location>
        <begin position="27"/>
        <end position="762"/>
    </location>
</feature>
<evidence type="ECO:0000256" key="1">
    <source>
        <dbReference type="ARBA" id="ARBA00000900"/>
    </source>
</evidence>
<keyword evidence="11" id="KW-0862">Zinc</keyword>
<dbReference type="PANTHER" id="PTHR22763:SF162">
    <property type="entry name" value="TRANSMEMBRANE E3 UBIQUITIN-PROTEIN LIGASE 1"/>
    <property type="match status" value="1"/>
</dbReference>
<dbReference type="KEGG" id="kng:KNAG_0A07090"/>
<gene>
    <name evidence="18" type="primary">KNAG0A07090</name>
    <name evidence="18" type="ordered locus">KNAG_0A07090</name>
</gene>
<evidence type="ECO:0000256" key="4">
    <source>
        <dbReference type="ARBA" id="ARBA00012483"/>
    </source>
</evidence>
<feature type="transmembrane region" description="Helical" evidence="15">
    <location>
        <begin position="466"/>
        <end position="486"/>
    </location>
</feature>
<evidence type="ECO:0000256" key="11">
    <source>
        <dbReference type="ARBA" id="ARBA00022833"/>
    </source>
</evidence>
<dbReference type="SMART" id="SM00744">
    <property type="entry name" value="RINGv"/>
    <property type="match status" value="1"/>
</dbReference>
<dbReference type="HOGENOM" id="CLU_010475_1_0_1"/>
<dbReference type="Proteomes" id="UP000006310">
    <property type="component" value="Chromosome 1"/>
</dbReference>
<evidence type="ECO:0000256" key="10">
    <source>
        <dbReference type="ARBA" id="ARBA00022786"/>
    </source>
</evidence>
<evidence type="ECO:0000256" key="5">
    <source>
        <dbReference type="ARBA" id="ARBA00022679"/>
    </source>
</evidence>
<dbReference type="EMBL" id="HE978314">
    <property type="protein sequence ID" value="CCK68363.1"/>
    <property type="molecule type" value="Genomic_DNA"/>
</dbReference>
<dbReference type="InterPro" id="IPR021319">
    <property type="entry name" value="DUF2921"/>
</dbReference>
<dbReference type="GO" id="GO:0061630">
    <property type="term" value="F:ubiquitin protein ligase activity"/>
    <property type="evidence" value="ECO:0007669"/>
    <property type="project" value="UniProtKB-EC"/>
</dbReference>
<dbReference type="RefSeq" id="XP_022462609.1">
    <property type="nucleotide sequence ID" value="XM_022611174.1"/>
</dbReference>
<dbReference type="PANTHER" id="PTHR22763">
    <property type="entry name" value="RING ZINC FINGER PROTEIN"/>
    <property type="match status" value="1"/>
</dbReference>
<dbReference type="GO" id="GO:0140624">
    <property type="term" value="P:EGAD pathway"/>
    <property type="evidence" value="ECO:0007669"/>
    <property type="project" value="EnsemblFungi"/>
</dbReference>
<dbReference type="Pfam" id="PF13639">
    <property type="entry name" value="zf-RING_2"/>
    <property type="match status" value="1"/>
</dbReference>
<evidence type="ECO:0000313" key="19">
    <source>
        <dbReference type="Proteomes" id="UP000006310"/>
    </source>
</evidence>
<feature type="transmembrane region" description="Helical" evidence="15">
    <location>
        <begin position="440"/>
        <end position="460"/>
    </location>
</feature>
<evidence type="ECO:0000313" key="18">
    <source>
        <dbReference type="EMBL" id="CCK68363.1"/>
    </source>
</evidence>
<evidence type="ECO:0000256" key="2">
    <source>
        <dbReference type="ARBA" id="ARBA00004127"/>
    </source>
</evidence>
<dbReference type="CDD" id="cd23117">
    <property type="entry name" value="RING-H2_TUL1-like"/>
    <property type="match status" value="1"/>
</dbReference>
<dbReference type="GO" id="GO:0008270">
    <property type="term" value="F:zinc ion binding"/>
    <property type="evidence" value="ECO:0007669"/>
    <property type="project" value="UniProtKB-KW"/>
</dbReference>
<evidence type="ECO:0000256" key="3">
    <source>
        <dbReference type="ARBA" id="ARBA00004906"/>
    </source>
</evidence>
<keyword evidence="6 15" id="KW-0812">Transmembrane</keyword>
<evidence type="ECO:0000256" key="13">
    <source>
        <dbReference type="ARBA" id="ARBA00023136"/>
    </source>
</evidence>
<evidence type="ECO:0000256" key="16">
    <source>
        <dbReference type="SAM" id="SignalP"/>
    </source>
</evidence>
<dbReference type="GeneID" id="34523998"/>
<dbReference type="InterPro" id="IPR050731">
    <property type="entry name" value="HRD1_E3_ubiq-ligases"/>
</dbReference>
<dbReference type="OMA" id="LEGWMRF"/>
<dbReference type="eggNOG" id="KOG0828">
    <property type="taxonomic scope" value="Eukaryota"/>
</dbReference>
<evidence type="ECO:0000256" key="12">
    <source>
        <dbReference type="ARBA" id="ARBA00022989"/>
    </source>
</evidence>
<dbReference type="InterPro" id="IPR001841">
    <property type="entry name" value="Znf_RING"/>
</dbReference>
<dbReference type="InterPro" id="IPR011016">
    <property type="entry name" value="Znf_RING-CH"/>
</dbReference>
<feature type="domain" description="RING-type" evidence="17">
    <location>
        <begin position="703"/>
        <end position="756"/>
    </location>
</feature>
<proteinExistence type="predicted"/>
<keyword evidence="19" id="KW-1185">Reference proteome</keyword>
<evidence type="ECO:0000256" key="6">
    <source>
        <dbReference type="ARBA" id="ARBA00022692"/>
    </source>
</evidence>
<dbReference type="EC" id="2.3.2.27" evidence="4"/>
<dbReference type="AlphaFoldDB" id="J7RFP2"/>
<dbReference type="GO" id="GO:0043161">
    <property type="term" value="P:proteasome-mediated ubiquitin-dependent protein catabolic process"/>
    <property type="evidence" value="ECO:0007669"/>
    <property type="project" value="TreeGrafter"/>
</dbReference>
<dbReference type="GO" id="GO:0043162">
    <property type="term" value="P:ubiquitin-dependent protein catabolic process via the multivesicular body sorting pathway"/>
    <property type="evidence" value="ECO:0007669"/>
    <property type="project" value="EnsemblFungi"/>
</dbReference>
<dbReference type="OrthoDB" id="9984778at2759"/>
<keyword evidence="13 15" id="KW-0472">Membrane</keyword>
<feature type="transmembrane region" description="Helical" evidence="15">
    <location>
        <begin position="401"/>
        <end position="419"/>
    </location>
</feature>
<keyword evidence="10" id="KW-0833">Ubl conjugation pathway</keyword>
<dbReference type="PROSITE" id="PS50089">
    <property type="entry name" value="ZF_RING_2"/>
    <property type="match status" value="1"/>
</dbReference>
<keyword evidence="12 15" id="KW-1133">Transmembrane helix</keyword>
<evidence type="ECO:0000256" key="8">
    <source>
        <dbReference type="ARBA" id="ARBA00022729"/>
    </source>
</evidence>
<reference evidence="19" key="2">
    <citation type="submission" date="2012-08" db="EMBL/GenBank/DDBJ databases">
        <title>Genome sequence of Kazachstania naganishii.</title>
        <authorList>
            <person name="Gordon J.L."/>
            <person name="Armisen D."/>
            <person name="Proux-Wera E."/>
            <person name="OhEigeartaigh S.S."/>
            <person name="Byrne K.P."/>
            <person name="Wolfe K.H."/>
        </authorList>
    </citation>
    <scope>NUCLEOTIDE SEQUENCE [LARGE SCALE GENOMIC DNA]</scope>
    <source>
        <strain evidence="19">ATCC MYA-139 / BCRC 22969 / CBS 8797 / CCRC 22969 / KCTC 17520 / NBRC 10181 / NCYC 3082</strain>
    </source>
</reference>
<comment type="subcellular location">
    <subcellularLocation>
        <location evidence="2">Endomembrane system</location>
        <topology evidence="2">Multi-pass membrane protein</topology>
    </subcellularLocation>
</comment>
<accession>J7RFP2</accession>
<feature type="signal peptide" evidence="16">
    <location>
        <begin position="1"/>
        <end position="26"/>
    </location>
</feature>
<evidence type="ECO:0000259" key="17">
    <source>
        <dbReference type="PROSITE" id="PS50089"/>
    </source>
</evidence>
<feature type="transmembrane region" description="Helical" evidence="15">
    <location>
        <begin position="534"/>
        <end position="552"/>
    </location>
</feature>
<dbReference type="UniPathway" id="UPA00143"/>
<dbReference type="FunFam" id="3.30.40.10:FF:000626">
    <property type="entry name" value="Transmembrane ubiquitin ligase 1"/>
    <property type="match status" value="1"/>
</dbReference>
<dbReference type="SMART" id="SM00184">
    <property type="entry name" value="RING"/>
    <property type="match status" value="1"/>
</dbReference>
<comment type="catalytic activity">
    <reaction evidence="1">
        <text>S-ubiquitinyl-[E2 ubiquitin-conjugating enzyme]-L-cysteine + [acceptor protein]-L-lysine = [E2 ubiquitin-conjugating enzyme]-L-cysteine + N(6)-ubiquitinyl-[acceptor protein]-L-lysine.</text>
        <dbReference type="EC" id="2.3.2.27"/>
    </reaction>
</comment>
<dbReference type="GO" id="GO:0044695">
    <property type="term" value="C:Dsc E3 ubiquitin ligase complex"/>
    <property type="evidence" value="ECO:0007669"/>
    <property type="project" value="EnsemblFungi"/>
</dbReference>
<dbReference type="Pfam" id="PF11145">
    <property type="entry name" value="DUF2921"/>
    <property type="match status" value="1"/>
</dbReference>
<evidence type="ECO:0000256" key="9">
    <source>
        <dbReference type="ARBA" id="ARBA00022771"/>
    </source>
</evidence>
<dbReference type="GO" id="GO:0005794">
    <property type="term" value="C:Golgi apparatus"/>
    <property type="evidence" value="ECO:0007669"/>
    <property type="project" value="EnsemblFungi"/>
</dbReference>
<keyword evidence="7" id="KW-0479">Metal-binding</keyword>
<feature type="transmembrane region" description="Helical" evidence="15">
    <location>
        <begin position="605"/>
        <end position="626"/>
    </location>
</feature>
<organism evidence="18 19">
    <name type="scientific">Huiozyma naganishii (strain ATCC MYA-139 / BCRC 22969 / CBS 8797 / KCTC 17520 / NBRC 10181 / NCYC 3082 / Yp74L-3)</name>
    <name type="common">Yeast</name>
    <name type="synonym">Kazachstania naganishii</name>
    <dbReference type="NCBI Taxonomy" id="1071383"/>
    <lineage>
        <taxon>Eukaryota</taxon>
        <taxon>Fungi</taxon>
        <taxon>Dikarya</taxon>
        <taxon>Ascomycota</taxon>
        <taxon>Saccharomycotina</taxon>
        <taxon>Saccharomycetes</taxon>
        <taxon>Saccharomycetales</taxon>
        <taxon>Saccharomycetaceae</taxon>
        <taxon>Huiozyma</taxon>
    </lineage>
</organism>
<evidence type="ECO:0000256" key="7">
    <source>
        <dbReference type="ARBA" id="ARBA00022723"/>
    </source>
</evidence>
<comment type="pathway">
    <text evidence="3">Protein modification; protein ubiquitination.</text>
</comment>
<feature type="transmembrane region" description="Helical" evidence="15">
    <location>
        <begin position="638"/>
        <end position="656"/>
    </location>
</feature>
<dbReference type="InterPro" id="IPR013083">
    <property type="entry name" value="Znf_RING/FYVE/PHD"/>
</dbReference>
<sequence>MEIDGNTLLFIIIVFYIFFSSPGGDGVSSTFEFNQMKILKETLDLEYQLFNNMTYDSNFKNITGLKLSYQDILDNPDQNATFPLPNKNYNSWNVGQSHMLLPDKVINYIQDEVWNISELENKNNVFPFNISSSLRGTTDLISNHKYEKIRMPIPNFYKTPSGFSVDQPELGDDYSAEWPGSSEVHNVTFQRGDINIKVTHINRVSNDLGSSKKYSFNSQDDKWKFLELQITFNDDAEKEKHSLTTFGVYDIQRGRILSLSDSAKFHSLFAFPHYMSLDQDENLRKESFEQSKKLITEYWDTSKYIDTLRIGDLSAAYHNAQEKCEYAIFLQIDPWNQYTKDQLKMIDDELNWPLGRPANLSDLPPISISSGLFFSPDCGVSLKLDNVRGPRYELQTKKVRYHLLCGVILIMCQIYLLLCQMKHTNTPSSVNKISFYSFRMINLVDGILAMVYFIASSIVAELYLPLVISAFCSFILASLFETRYLIAVYASQANEEGISIRTLFEGNTEGPERQRVIPEVPDEAAISGGIYGRFFFFLVTFSFLAISAPAWPRNVRLFVEYTGLFILNSYWVPQILRNAVKGIPARNIRRRNENARNRGQTKLPLLWKFVVGTTIIRVLPVIYIFTYPSNIFKHHKNVKFVVLLSLWLLFQVSILYSQDILGARWFLPQHTIPEGYSYFKSVTSQYLAEHGDESLVETNSVDCSICMSGIPLYVDDKPETHKVDQYSYMVTPCNHIFHTECLENWMSYKLQCPVCRTPLPPV</sequence>
<evidence type="ECO:0000256" key="15">
    <source>
        <dbReference type="SAM" id="Phobius"/>
    </source>
</evidence>
<evidence type="ECO:0000256" key="14">
    <source>
        <dbReference type="PROSITE-ProRule" id="PRU00175"/>
    </source>
</evidence>
<keyword evidence="8 16" id="KW-0732">Signal</keyword>
<reference evidence="18 19" key="1">
    <citation type="journal article" date="2011" name="Proc. Natl. Acad. Sci. U.S.A.">
        <title>Evolutionary erosion of yeast sex chromosomes by mating-type switching accidents.</title>
        <authorList>
            <person name="Gordon J.L."/>
            <person name="Armisen D."/>
            <person name="Proux-Wera E."/>
            <person name="Oheigeartaigh S.S."/>
            <person name="Byrne K.P."/>
            <person name="Wolfe K.H."/>
        </authorList>
    </citation>
    <scope>NUCLEOTIDE SEQUENCE [LARGE SCALE GENOMIC DNA]</scope>
    <source>
        <strain evidence="19">ATCC MYA-139 / BCRC 22969 / CBS 8797 / CCRC 22969 / KCTC 17520 / NBRC 10181 / NCYC 3082</strain>
    </source>
</reference>
<dbReference type="STRING" id="1071383.J7RFP2"/>
<name>J7RFP2_HUIN7</name>
<dbReference type="Gene3D" id="3.30.40.10">
    <property type="entry name" value="Zinc/RING finger domain, C3HC4 (zinc finger)"/>
    <property type="match status" value="1"/>
</dbReference>
<keyword evidence="9 14" id="KW-0863">Zinc-finger</keyword>
<keyword evidence="5" id="KW-0808">Transferase</keyword>
<dbReference type="SUPFAM" id="SSF57850">
    <property type="entry name" value="RING/U-box"/>
    <property type="match status" value="1"/>
</dbReference>
<protein>
    <recommendedName>
        <fullName evidence="4">RING-type E3 ubiquitin transferase</fullName>
        <ecNumber evidence="4">2.3.2.27</ecNumber>
    </recommendedName>
</protein>